<name>A0AA40JPZ7_STAAU</name>
<organism evidence="1 2">
    <name type="scientific">Staphylococcus aureus</name>
    <dbReference type="NCBI Taxonomy" id="1280"/>
    <lineage>
        <taxon>Bacteria</taxon>
        <taxon>Bacillati</taxon>
        <taxon>Bacillota</taxon>
        <taxon>Bacilli</taxon>
        <taxon>Bacillales</taxon>
        <taxon>Staphylococcaceae</taxon>
        <taxon>Staphylococcus</taxon>
    </lineage>
</organism>
<protein>
    <submittedName>
        <fullName evidence="1">Uncharacterized protein</fullName>
    </submittedName>
</protein>
<accession>A0AA40JPZ7</accession>
<proteinExistence type="predicted"/>
<comment type="caution">
    <text evidence="1">The sequence shown here is derived from an EMBL/GenBank/DDBJ whole genome shotgun (WGS) entry which is preliminary data.</text>
</comment>
<reference evidence="1 2" key="1">
    <citation type="submission" date="2015-01" db="EMBL/GenBank/DDBJ databases">
        <title>Characterization of Swiss Staphylococcus aureus strains involved in food poisoning.</title>
        <authorList>
            <person name="Crovadore J."/>
            <person name="Chablais R."/>
            <person name="Tonacini J."/>
            <person name="Schnyder B."/>
            <person name="Lefort F."/>
        </authorList>
    </citation>
    <scope>NUCLEOTIDE SEQUENCE [LARGE SCALE GENOMIC DNA]</scope>
    <source>
        <strain evidence="1 2">SA-120</strain>
    </source>
</reference>
<dbReference type="Proteomes" id="UP000032274">
    <property type="component" value="Unassembled WGS sequence"/>
</dbReference>
<dbReference type="EMBL" id="JXIG01000538">
    <property type="protein sequence ID" value="KIU01161.1"/>
    <property type="molecule type" value="Genomic_DNA"/>
</dbReference>
<evidence type="ECO:0000313" key="2">
    <source>
        <dbReference type="Proteomes" id="UP000032274"/>
    </source>
</evidence>
<gene>
    <name evidence="1" type="ORF">QU38_02545</name>
</gene>
<evidence type="ECO:0000313" key="1">
    <source>
        <dbReference type="EMBL" id="KIU01161.1"/>
    </source>
</evidence>
<sequence length="84" mass="8545">MADALAGARIDVAIVARIIDRLAILHDVGDALDAGREAQGGIIVAKGRGRLSAVGDRIGPAWAAWNGAVCSPMAAARVSAKRSL</sequence>
<dbReference type="AlphaFoldDB" id="A0AA40JPZ7"/>